<organism evidence="2 3">
    <name type="scientific">Septoria linicola</name>
    <dbReference type="NCBI Taxonomy" id="215465"/>
    <lineage>
        <taxon>Eukaryota</taxon>
        <taxon>Fungi</taxon>
        <taxon>Dikarya</taxon>
        <taxon>Ascomycota</taxon>
        <taxon>Pezizomycotina</taxon>
        <taxon>Dothideomycetes</taxon>
        <taxon>Dothideomycetidae</taxon>
        <taxon>Mycosphaerellales</taxon>
        <taxon>Mycosphaerellaceae</taxon>
        <taxon>Septoria</taxon>
    </lineage>
</organism>
<evidence type="ECO:0000313" key="2">
    <source>
        <dbReference type="EMBL" id="USW51815.1"/>
    </source>
</evidence>
<dbReference type="EMBL" id="CP099420">
    <property type="protein sequence ID" value="USW51815.1"/>
    <property type="molecule type" value="Genomic_DNA"/>
</dbReference>
<dbReference type="Proteomes" id="UP001056384">
    <property type="component" value="Chromosome 3"/>
</dbReference>
<proteinExistence type="predicted"/>
<name>A0A9Q9AMR1_9PEZI</name>
<keyword evidence="3" id="KW-1185">Reference proteome</keyword>
<evidence type="ECO:0000256" key="1">
    <source>
        <dbReference type="SAM" id="MobiDB-lite"/>
    </source>
</evidence>
<evidence type="ECO:0000313" key="3">
    <source>
        <dbReference type="Proteomes" id="UP001056384"/>
    </source>
</evidence>
<accession>A0A9Q9AMR1</accession>
<dbReference type="AlphaFoldDB" id="A0A9Q9AMR1"/>
<feature type="region of interest" description="Disordered" evidence="1">
    <location>
        <begin position="15"/>
        <end position="35"/>
    </location>
</feature>
<protein>
    <submittedName>
        <fullName evidence="2">Uncharacterized protein</fullName>
    </submittedName>
</protein>
<reference evidence="2" key="1">
    <citation type="submission" date="2022-06" db="EMBL/GenBank/DDBJ databases">
        <title>Complete genome sequences of two strains of the flax pathogen Septoria linicola.</title>
        <authorList>
            <person name="Lapalu N."/>
            <person name="Simon A."/>
            <person name="Demenou B."/>
            <person name="Paumier D."/>
            <person name="Guillot M.-P."/>
            <person name="Gout L."/>
            <person name="Valade R."/>
        </authorList>
    </citation>
    <scope>NUCLEOTIDE SEQUENCE</scope>
    <source>
        <strain evidence="2">SE15195</strain>
    </source>
</reference>
<sequence>MELLQHWRRSNLHGLRATPSEAPWKSSTPSTMAVNDKNTHHKQRKGWFRNQATSLQFHTIKPTWTHPPSPGNEVNVTPVGPVFSKKRMFIILWMTDEHMFSLPLYSWNRLGIQKKVQFIVDYVCIGNLKYKGRYRMIGTHDPLWFEHKDPDGELDNSTTCHIAGAHTVLYDEDIRMVGRLEAGSYTHLLQLWDWRNQQHRASSS</sequence>
<gene>
    <name evidence="2" type="ORF">Slin15195_G051340</name>
</gene>